<evidence type="ECO:0000313" key="3">
    <source>
        <dbReference type="EMBL" id="NBJ60311.1"/>
    </source>
</evidence>
<protein>
    <submittedName>
        <fullName evidence="3">Putative lectin-like domain protein</fullName>
    </submittedName>
</protein>
<dbReference type="AlphaFoldDB" id="A0A6B2EAX2"/>
<evidence type="ECO:0000256" key="2">
    <source>
        <dbReference type="SAM" id="SignalP"/>
    </source>
</evidence>
<name>A0A6B2EAX2_9DIPT</name>
<keyword evidence="2" id="KW-0732">Signal</keyword>
<evidence type="ECO:0000256" key="1">
    <source>
        <dbReference type="SAM" id="MobiDB-lite"/>
    </source>
</evidence>
<dbReference type="EMBL" id="GIFK01002608">
    <property type="protein sequence ID" value="NBJ60311.1"/>
    <property type="molecule type" value="Transcribed_RNA"/>
</dbReference>
<organism evidence="3">
    <name type="scientific">Phlebotomus kandelakii</name>
    <dbReference type="NCBI Taxonomy" id="1109342"/>
    <lineage>
        <taxon>Eukaryota</taxon>
        <taxon>Metazoa</taxon>
        <taxon>Ecdysozoa</taxon>
        <taxon>Arthropoda</taxon>
        <taxon>Hexapoda</taxon>
        <taxon>Insecta</taxon>
        <taxon>Pterygota</taxon>
        <taxon>Neoptera</taxon>
        <taxon>Endopterygota</taxon>
        <taxon>Diptera</taxon>
        <taxon>Nematocera</taxon>
        <taxon>Psychodoidea</taxon>
        <taxon>Psychodidae</taxon>
        <taxon>Phlebotomus</taxon>
        <taxon>Larroussius</taxon>
    </lineage>
</organism>
<feature type="region of interest" description="Disordered" evidence="1">
    <location>
        <begin position="47"/>
        <end position="70"/>
    </location>
</feature>
<feature type="compositionally biased region" description="Polar residues" evidence="1">
    <location>
        <begin position="58"/>
        <end position="70"/>
    </location>
</feature>
<reference evidence="3" key="1">
    <citation type="submission" date="2019-10" db="EMBL/GenBank/DDBJ databases">
        <title>Short sand fly seasons in Tbilisi, Georgia, hinder development of host immunity to saliva of the visceral leishmaniasis vector Phlebotomus kandelakii.</title>
        <authorList>
            <person name="Oliveira F."/>
            <person name="Giorgobiani E."/>
            <person name="Guimaraes-Costa A.B."/>
            <person name="Abdeladhim M."/>
            <person name="Oristian J."/>
            <person name="Tskhvaradze L."/>
            <person name="Tsertsvadze N."/>
            <person name="Zakalashvili M."/>
            <person name="Valenzuela J.G."/>
            <person name="Kamhawi S."/>
        </authorList>
    </citation>
    <scope>NUCLEOTIDE SEQUENCE</scope>
    <source>
        <strain evidence="3">Wild-capture in Tbilisi</strain>
        <tissue evidence="3">Salivary glands</tissue>
    </source>
</reference>
<keyword evidence="3" id="KW-0430">Lectin</keyword>
<feature type="signal peptide" evidence="2">
    <location>
        <begin position="1"/>
        <end position="19"/>
    </location>
</feature>
<feature type="compositionally biased region" description="Polar residues" evidence="1">
    <location>
        <begin position="279"/>
        <end position="295"/>
    </location>
</feature>
<feature type="region of interest" description="Disordered" evidence="1">
    <location>
        <begin position="256"/>
        <end position="295"/>
    </location>
</feature>
<proteinExistence type="predicted"/>
<dbReference type="GO" id="GO:0030246">
    <property type="term" value="F:carbohydrate binding"/>
    <property type="evidence" value="ECO:0007669"/>
    <property type="project" value="UniProtKB-KW"/>
</dbReference>
<sequence>MRFYAGIFTLLVALQGTFGYSSHSSSGAVSGASAGAGSFASSGGGAAGQTGTFSSGGTPDNYNYNPGNTGSTGNTYGAQFPYTDNSLGTPYGGGTGGTGGTASYGATAGGGGGAYAGTGAAPFVPPVNPGSQYPPLPSQYDYQNLFINFWKTLNDNYAKLINEQLAHQAALFNQINAAGSRFGAPPNVGAVGGGEGGGGGFYAPNYASASSSYGPQGYHQTANIVPANPNSPNVDTRFGSGQPIVMTSSGQPGYYGVSSSSFSASSDINGQKSSHREAQTSINDNGKVTTYTVRS</sequence>
<accession>A0A6B2EAX2</accession>
<feature type="chain" id="PRO_5025343722" evidence="2">
    <location>
        <begin position="20"/>
        <end position="295"/>
    </location>
</feature>